<gene>
    <name evidence="5" type="ORF">METZ01_LOCUS264556</name>
</gene>
<dbReference type="InterPro" id="IPR050238">
    <property type="entry name" value="DNA_Rep/Repair_Clamp_Loader"/>
</dbReference>
<feature type="domain" description="AAA+ ATPase" evidence="4">
    <location>
        <begin position="72"/>
        <end position="193"/>
    </location>
</feature>
<dbReference type="PANTHER" id="PTHR11669">
    <property type="entry name" value="REPLICATION FACTOR C / DNA POLYMERASE III GAMMA-TAU SUBUNIT"/>
    <property type="match status" value="1"/>
</dbReference>
<keyword evidence="1" id="KW-0235">DNA replication</keyword>
<dbReference type="PANTHER" id="PTHR11669:SF20">
    <property type="entry name" value="REPLICATION FACTOR C SUBUNIT 4"/>
    <property type="match status" value="1"/>
</dbReference>
<name>A0A382JK23_9ZZZZ</name>
<dbReference type="InterPro" id="IPR003593">
    <property type="entry name" value="AAA+_ATPase"/>
</dbReference>
<dbReference type="Gene3D" id="1.10.8.60">
    <property type="match status" value="1"/>
</dbReference>
<keyword evidence="3" id="KW-0067">ATP-binding</keyword>
<evidence type="ECO:0000259" key="4">
    <source>
        <dbReference type="SMART" id="SM00382"/>
    </source>
</evidence>
<dbReference type="Pfam" id="PF00004">
    <property type="entry name" value="AAA"/>
    <property type="match status" value="1"/>
</dbReference>
<organism evidence="5">
    <name type="scientific">marine metagenome</name>
    <dbReference type="NCBI Taxonomy" id="408172"/>
    <lineage>
        <taxon>unclassified sequences</taxon>
        <taxon>metagenomes</taxon>
        <taxon>ecological metagenomes</taxon>
    </lineage>
</organism>
<dbReference type="Pfam" id="PF21328">
    <property type="entry name" value="Gp44_lid"/>
    <property type="match status" value="1"/>
</dbReference>
<dbReference type="HAMAP" id="MF_04162">
    <property type="entry name" value="T4_Clamp_Loader_L"/>
    <property type="match status" value="1"/>
</dbReference>
<reference evidence="5" key="1">
    <citation type="submission" date="2018-05" db="EMBL/GenBank/DDBJ databases">
        <authorList>
            <person name="Lanie J.A."/>
            <person name="Ng W.-L."/>
            <person name="Kazmierczak K.M."/>
            <person name="Andrzejewski T.M."/>
            <person name="Davidsen T.M."/>
            <person name="Wayne K.J."/>
            <person name="Tettelin H."/>
            <person name="Glass J.I."/>
            <person name="Rusch D."/>
            <person name="Podicherti R."/>
            <person name="Tsui H.-C.T."/>
            <person name="Winkler M.E."/>
        </authorList>
    </citation>
    <scope>NUCLEOTIDE SEQUENCE</scope>
</reference>
<protein>
    <recommendedName>
        <fullName evidence="4">AAA+ ATPase domain-containing protein</fullName>
    </recommendedName>
</protein>
<evidence type="ECO:0000256" key="3">
    <source>
        <dbReference type="ARBA" id="ARBA00022840"/>
    </source>
</evidence>
<dbReference type="EMBL" id="UINC01074476">
    <property type="protein sequence ID" value="SVC11702.1"/>
    <property type="molecule type" value="Genomic_DNA"/>
</dbReference>
<proteinExistence type="inferred from homology"/>
<sequence length="291" mass="32664">VKKAPVSALFMGVLESHHLGLIHEQSEGFVHLKVMTQKEFLYVEKYRPQSIENTILPKGVKKTFTEFVSNQEIPNLLLCGTAGTGKTTVARALCGELGADFIVINGSDEGRLIETLRTKIKNFASTVSLSGGPKVVILDEADYISAESVQPALRMFIEEFSSNCRFIFTCNYKNRIIPALHSRCTVIDFAIPNNEKQTLAMSALDRLKHICKEESIEFDEKVLVELIMKFFPDFRRCINEVQRYGASGVIDSGLLATLSEEKLTPLIDMMAEKNWSGMRKWVGQNSDNDFN</sequence>
<dbReference type="GO" id="GO:0005663">
    <property type="term" value="C:DNA replication factor C complex"/>
    <property type="evidence" value="ECO:0007669"/>
    <property type="project" value="TreeGrafter"/>
</dbReference>
<dbReference type="GO" id="GO:0005524">
    <property type="term" value="F:ATP binding"/>
    <property type="evidence" value="ECO:0007669"/>
    <property type="project" value="UniProtKB-KW"/>
</dbReference>
<dbReference type="GO" id="GO:0003689">
    <property type="term" value="F:DNA clamp loader activity"/>
    <property type="evidence" value="ECO:0007669"/>
    <property type="project" value="InterPro"/>
</dbReference>
<dbReference type="InterPro" id="IPR027417">
    <property type="entry name" value="P-loop_NTPase"/>
</dbReference>
<feature type="non-terminal residue" evidence="5">
    <location>
        <position position="1"/>
    </location>
</feature>
<dbReference type="SUPFAM" id="SSF52540">
    <property type="entry name" value="P-loop containing nucleoside triphosphate hydrolases"/>
    <property type="match status" value="1"/>
</dbReference>
<keyword evidence="2" id="KW-0547">Nucleotide-binding</keyword>
<evidence type="ECO:0000313" key="5">
    <source>
        <dbReference type="EMBL" id="SVC11702.1"/>
    </source>
</evidence>
<dbReference type="InterPro" id="IPR046388">
    <property type="entry name" value="T4_Clamp_Loader_L"/>
</dbReference>
<dbReference type="GO" id="GO:0016887">
    <property type="term" value="F:ATP hydrolysis activity"/>
    <property type="evidence" value="ECO:0007669"/>
    <property type="project" value="InterPro"/>
</dbReference>
<dbReference type="GO" id="GO:0006261">
    <property type="term" value="P:DNA-templated DNA replication"/>
    <property type="evidence" value="ECO:0007669"/>
    <property type="project" value="TreeGrafter"/>
</dbReference>
<dbReference type="InterPro" id="IPR048815">
    <property type="entry name" value="Gp44_lid"/>
</dbReference>
<dbReference type="AlphaFoldDB" id="A0A382JK23"/>
<dbReference type="Gene3D" id="3.40.50.300">
    <property type="entry name" value="P-loop containing nucleotide triphosphate hydrolases"/>
    <property type="match status" value="1"/>
</dbReference>
<evidence type="ECO:0000256" key="2">
    <source>
        <dbReference type="ARBA" id="ARBA00022741"/>
    </source>
</evidence>
<dbReference type="SMART" id="SM00382">
    <property type="entry name" value="AAA"/>
    <property type="match status" value="1"/>
</dbReference>
<evidence type="ECO:0000256" key="1">
    <source>
        <dbReference type="ARBA" id="ARBA00022705"/>
    </source>
</evidence>
<dbReference type="InterPro" id="IPR003959">
    <property type="entry name" value="ATPase_AAA_core"/>
</dbReference>
<accession>A0A382JK23</accession>
<dbReference type="CDD" id="cd00009">
    <property type="entry name" value="AAA"/>
    <property type="match status" value="1"/>
</dbReference>
<dbReference type="GO" id="GO:0006281">
    <property type="term" value="P:DNA repair"/>
    <property type="evidence" value="ECO:0007669"/>
    <property type="project" value="TreeGrafter"/>
</dbReference>
<feature type="non-terminal residue" evidence="5">
    <location>
        <position position="291"/>
    </location>
</feature>